<evidence type="ECO:0000313" key="2">
    <source>
        <dbReference type="Proteomes" id="UP000249522"/>
    </source>
</evidence>
<name>A0A2W1LAF3_9BACL</name>
<keyword evidence="2" id="KW-1185">Reference proteome</keyword>
<reference evidence="1 2" key="1">
    <citation type="submission" date="2018-06" db="EMBL/GenBank/DDBJ databases">
        <title>Paenibacillus imtechensis sp. nov.</title>
        <authorList>
            <person name="Pinnaka A.K."/>
            <person name="Singh H."/>
            <person name="Kaur M."/>
        </authorList>
    </citation>
    <scope>NUCLEOTIDE SEQUENCE [LARGE SCALE GENOMIC DNA]</scope>
    <source>
        <strain evidence="1 2">SMB1</strain>
    </source>
</reference>
<gene>
    <name evidence="1" type="ORF">DNH61_03575</name>
</gene>
<proteinExistence type="predicted"/>
<protein>
    <submittedName>
        <fullName evidence="1">Uncharacterized protein</fullName>
    </submittedName>
</protein>
<dbReference type="RefSeq" id="WP_111145312.1">
    <property type="nucleotide sequence ID" value="NZ_QKRB01000029.1"/>
</dbReference>
<dbReference type="AlphaFoldDB" id="A0A2W1LAF3"/>
<evidence type="ECO:0000313" key="1">
    <source>
        <dbReference type="EMBL" id="PZD97228.1"/>
    </source>
</evidence>
<organism evidence="1 2">
    <name type="scientific">Paenibacillus sambharensis</name>
    <dbReference type="NCBI Taxonomy" id="1803190"/>
    <lineage>
        <taxon>Bacteria</taxon>
        <taxon>Bacillati</taxon>
        <taxon>Bacillota</taxon>
        <taxon>Bacilli</taxon>
        <taxon>Bacillales</taxon>
        <taxon>Paenibacillaceae</taxon>
        <taxon>Paenibacillus</taxon>
    </lineage>
</organism>
<accession>A0A2W1LAF3</accession>
<comment type="caution">
    <text evidence="1">The sequence shown here is derived from an EMBL/GenBank/DDBJ whole genome shotgun (WGS) entry which is preliminary data.</text>
</comment>
<sequence>MSKSEYTTQEHLNILIDNKPLDIVLHELYPDGLFLGLVPTLVDWLDSKEEVELVYSRFVSGKGQVILPILMCPDDCDFSCTVIVAEVDTKDDFVIWNRVGIDNSERKDISDTGTIVEWLEKVPAFCFDITDYKQLERIYIKGN</sequence>
<dbReference type="Proteomes" id="UP000249522">
    <property type="component" value="Unassembled WGS sequence"/>
</dbReference>
<dbReference type="EMBL" id="QKRB01000029">
    <property type="protein sequence ID" value="PZD97228.1"/>
    <property type="molecule type" value="Genomic_DNA"/>
</dbReference>
<dbReference type="OrthoDB" id="2087346at2"/>